<keyword evidence="4" id="KW-1185">Reference proteome</keyword>
<dbReference type="EMBL" id="JALXMO010000020">
    <property type="protein sequence ID" value="MCT1607288.1"/>
    <property type="molecule type" value="Genomic_DNA"/>
</dbReference>
<dbReference type="Proteomes" id="UP001205046">
    <property type="component" value="Unassembled WGS sequence"/>
</dbReference>
<feature type="compositionally biased region" description="Basic and acidic residues" evidence="2">
    <location>
        <begin position="347"/>
        <end position="357"/>
    </location>
</feature>
<dbReference type="CDD" id="cd13544">
    <property type="entry name" value="PBP2_Fbp_like_1"/>
    <property type="match status" value="1"/>
</dbReference>
<evidence type="ECO:0000313" key="4">
    <source>
        <dbReference type="Proteomes" id="UP001205046"/>
    </source>
</evidence>
<protein>
    <submittedName>
        <fullName evidence="3">ABC transporter substrate-binding protein</fullName>
    </submittedName>
</protein>
<dbReference type="InterPro" id="IPR026045">
    <property type="entry name" value="Ferric-bd"/>
</dbReference>
<sequence>MHSASHTHRTVASGSRKGRAALAAMGVAALALTACGSGEDTASANLPDDLEGSLTVVCSPAEELCAAWADAFEAETGVQTNYVRLSAGEAAARLQAGGSTPEFDVWHGGTVDAFIAAMDDDLLAPYDSPQRAELEADVIDEDGYWSGIYVGALGFCSNQSRLDELGIDAPESWDDLLAEELQGEVMMAHPSTSGTAYTALWTQVERLGSEEAAFDYMRDFNRNVLQYTRSGSAPAQSAGRGEVAVSLVFAHDCISHQEEGFEDLVLSFPAEGTGHETGAVAMINGTQNEEAAQAYIDWALSPAAQDLGPEVGAFQVLTHPDAVDDERMVSMDDIELIDYDFAEAGEHRSDLTQRFDEEIADEPAEDD</sequence>
<evidence type="ECO:0000256" key="2">
    <source>
        <dbReference type="SAM" id="MobiDB-lite"/>
    </source>
</evidence>
<keyword evidence="1" id="KW-0732">Signal</keyword>
<reference evidence="3 4" key="1">
    <citation type="submission" date="2022-04" db="EMBL/GenBank/DDBJ databases">
        <title>Human microbiome associated bacterial genomes.</title>
        <authorList>
            <person name="Sandstrom S."/>
            <person name="Salamzade R."/>
            <person name="Kalan L.R."/>
        </authorList>
    </citation>
    <scope>NUCLEOTIDE SEQUENCE [LARGE SCALE GENOMIC DNA]</scope>
    <source>
        <strain evidence="4">p3-SID767</strain>
    </source>
</reference>
<dbReference type="InterPro" id="IPR006059">
    <property type="entry name" value="SBP"/>
</dbReference>
<dbReference type="Pfam" id="PF13416">
    <property type="entry name" value="SBP_bac_8"/>
    <property type="match status" value="1"/>
</dbReference>
<evidence type="ECO:0000256" key="1">
    <source>
        <dbReference type="ARBA" id="ARBA00022729"/>
    </source>
</evidence>
<dbReference type="Gene3D" id="3.40.190.10">
    <property type="entry name" value="Periplasmic binding protein-like II"/>
    <property type="match status" value="2"/>
</dbReference>
<dbReference type="PANTHER" id="PTHR30006">
    <property type="entry name" value="THIAMINE-BINDING PERIPLASMIC PROTEIN-RELATED"/>
    <property type="match status" value="1"/>
</dbReference>
<evidence type="ECO:0000313" key="3">
    <source>
        <dbReference type="EMBL" id="MCT1607288.1"/>
    </source>
</evidence>
<gene>
    <name evidence="3" type="ORF">M3B43_08110</name>
</gene>
<dbReference type="RefSeq" id="WP_260073250.1">
    <property type="nucleotide sequence ID" value="NZ_JALXMO010000020.1"/>
</dbReference>
<dbReference type="PIRSF" id="PIRSF002825">
    <property type="entry name" value="CfbpA"/>
    <property type="match status" value="1"/>
</dbReference>
<name>A0ABT2HRI1_9MICC</name>
<feature type="compositionally biased region" description="Acidic residues" evidence="2">
    <location>
        <begin position="358"/>
        <end position="367"/>
    </location>
</feature>
<dbReference type="SUPFAM" id="SSF53850">
    <property type="entry name" value="Periplasmic binding protein-like II"/>
    <property type="match status" value="1"/>
</dbReference>
<organism evidence="3 4">
    <name type="scientific">Nesterenkonia massiliensis</name>
    <dbReference type="NCBI Taxonomy" id="1232429"/>
    <lineage>
        <taxon>Bacteria</taxon>
        <taxon>Bacillati</taxon>
        <taxon>Actinomycetota</taxon>
        <taxon>Actinomycetes</taxon>
        <taxon>Micrococcales</taxon>
        <taxon>Micrococcaceae</taxon>
        <taxon>Nesterenkonia</taxon>
    </lineage>
</organism>
<dbReference type="PANTHER" id="PTHR30006:SF2">
    <property type="entry name" value="ABC TRANSPORTER SUBSTRATE-BINDING PROTEIN"/>
    <property type="match status" value="1"/>
</dbReference>
<feature type="region of interest" description="Disordered" evidence="2">
    <location>
        <begin position="347"/>
        <end position="367"/>
    </location>
</feature>
<accession>A0ABT2HRI1</accession>
<comment type="caution">
    <text evidence="3">The sequence shown here is derived from an EMBL/GenBank/DDBJ whole genome shotgun (WGS) entry which is preliminary data.</text>
</comment>
<proteinExistence type="predicted"/>